<evidence type="ECO:0000256" key="3">
    <source>
        <dbReference type="SAM" id="SignalP"/>
    </source>
</evidence>
<reference evidence="4" key="2">
    <citation type="journal article" date="2024" name="Plant">
        <title>Genomic evolution and insights into agronomic trait innovations of Sesamum species.</title>
        <authorList>
            <person name="Miao H."/>
            <person name="Wang L."/>
            <person name="Qu L."/>
            <person name="Liu H."/>
            <person name="Sun Y."/>
            <person name="Le M."/>
            <person name="Wang Q."/>
            <person name="Wei S."/>
            <person name="Zheng Y."/>
            <person name="Lin W."/>
            <person name="Duan Y."/>
            <person name="Cao H."/>
            <person name="Xiong S."/>
            <person name="Wang X."/>
            <person name="Wei L."/>
            <person name="Li C."/>
            <person name="Ma Q."/>
            <person name="Ju M."/>
            <person name="Zhao R."/>
            <person name="Li G."/>
            <person name="Mu C."/>
            <person name="Tian Q."/>
            <person name="Mei H."/>
            <person name="Zhang T."/>
            <person name="Gao T."/>
            <person name="Zhang H."/>
        </authorList>
    </citation>
    <scope>NUCLEOTIDE SEQUENCE</scope>
    <source>
        <strain evidence="4">3651</strain>
    </source>
</reference>
<gene>
    <name evidence="4" type="ORF">Salat_0787400</name>
</gene>
<sequence length="162" mass="18541">MWCWFSPTIFAIFTCSAFSAPRLLSMSKLRPEYLANLRKSVKTALEQSPFSGTWKHRFLEKNSIHPDFDVVSVNKAITLSCKTGELEHARQLFDTMPNRTVVSWNTMITGYSKWDKLPEALDLISLMHRSGVKLDETTFSTSLKRLWAGQSLVTGSRFMGWL</sequence>
<dbReference type="Proteomes" id="UP001293254">
    <property type="component" value="Unassembled WGS sequence"/>
</dbReference>
<feature type="signal peptide" evidence="3">
    <location>
        <begin position="1"/>
        <end position="19"/>
    </location>
</feature>
<evidence type="ECO:0000313" key="5">
    <source>
        <dbReference type="Proteomes" id="UP001293254"/>
    </source>
</evidence>
<keyword evidence="5" id="KW-1185">Reference proteome</keyword>
<evidence type="ECO:0000256" key="2">
    <source>
        <dbReference type="PROSITE-ProRule" id="PRU00708"/>
    </source>
</evidence>
<dbReference type="InterPro" id="IPR002885">
    <property type="entry name" value="PPR_rpt"/>
</dbReference>
<dbReference type="EMBL" id="JACGWO010000002">
    <property type="protein sequence ID" value="KAK4436237.1"/>
    <property type="molecule type" value="Genomic_DNA"/>
</dbReference>
<evidence type="ECO:0000313" key="4">
    <source>
        <dbReference type="EMBL" id="KAK4436237.1"/>
    </source>
</evidence>
<feature type="chain" id="PRO_5042164030" evidence="3">
    <location>
        <begin position="20"/>
        <end position="162"/>
    </location>
</feature>
<comment type="caution">
    <text evidence="4">The sequence shown here is derived from an EMBL/GenBank/DDBJ whole genome shotgun (WGS) entry which is preliminary data.</text>
</comment>
<protein>
    <submittedName>
        <fullName evidence="4">Pentatricopeptide repeat-containing protein, chloroplastic</fullName>
    </submittedName>
</protein>
<accession>A0AAE1YU98</accession>
<feature type="repeat" description="PPR" evidence="2">
    <location>
        <begin position="100"/>
        <end position="134"/>
    </location>
</feature>
<dbReference type="NCBIfam" id="TIGR00756">
    <property type="entry name" value="PPR"/>
    <property type="match status" value="1"/>
</dbReference>
<reference evidence="4" key="1">
    <citation type="submission" date="2020-06" db="EMBL/GenBank/DDBJ databases">
        <authorList>
            <person name="Li T."/>
            <person name="Hu X."/>
            <person name="Zhang T."/>
            <person name="Song X."/>
            <person name="Zhang H."/>
            <person name="Dai N."/>
            <person name="Sheng W."/>
            <person name="Hou X."/>
            <person name="Wei L."/>
        </authorList>
    </citation>
    <scope>NUCLEOTIDE SEQUENCE</scope>
    <source>
        <strain evidence="4">3651</strain>
        <tissue evidence="4">Leaf</tissue>
    </source>
</reference>
<dbReference type="Gene3D" id="1.25.40.10">
    <property type="entry name" value="Tetratricopeptide repeat domain"/>
    <property type="match status" value="1"/>
</dbReference>
<dbReference type="InterPro" id="IPR046960">
    <property type="entry name" value="PPR_At4g14850-like_plant"/>
</dbReference>
<organism evidence="4 5">
    <name type="scientific">Sesamum alatum</name>
    <dbReference type="NCBI Taxonomy" id="300844"/>
    <lineage>
        <taxon>Eukaryota</taxon>
        <taxon>Viridiplantae</taxon>
        <taxon>Streptophyta</taxon>
        <taxon>Embryophyta</taxon>
        <taxon>Tracheophyta</taxon>
        <taxon>Spermatophyta</taxon>
        <taxon>Magnoliopsida</taxon>
        <taxon>eudicotyledons</taxon>
        <taxon>Gunneridae</taxon>
        <taxon>Pentapetalae</taxon>
        <taxon>asterids</taxon>
        <taxon>lamiids</taxon>
        <taxon>Lamiales</taxon>
        <taxon>Pedaliaceae</taxon>
        <taxon>Sesamum</taxon>
    </lineage>
</organism>
<dbReference type="PROSITE" id="PS51375">
    <property type="entry name" value="PPR"/>
    <property type="match status" value="1"/>
</dbReference>
<name>A0AAE1YU98_9LAMI</name>
<evidence type="ECO:0000256" key="1">
    <source>
        <dbReference type="ARBA" id="ARBA00022737"/>
    </source>
</evidence>
<dbReference type="InterPro" id="IPR011990">
    <property type="entry name" value="TPR-like_helical_dom_sf"/>
</dbReference>
<dbReference type="GO" id="GO:0009451">
    <property type="term" value="P:RNA modification"/>
    <property type="evidence" value="ECO:0007669"/>
    <property type="project" value="InterPro"/>
</dbReference>
<dbReference type="Pfam" id="PF13041">
    <property type="entry name" value="PPR_2"/>
    <property type="match status" value="1"/>
</dbReference>
<dbReference type="PANTHER" id="PTHR47926">
    <property type="entry name" value="PENTATRICOPEPTIDE REPEAT-CONTAINING PROTEIN"/>
    <property type="match status" value="1"/>
</dbReference>
<dbReference type="AlphaFoldDB" id="A0AAE1YU98"/>
<proteinExistence type="predicted"/>
<dbReference type="GO" id="GO:0003723">
    <property type="term" value="F:RNA binding"/>
    <property type="evidence" value="ECO:0007669"/>
    <property type="project" value="InterPro"/>
</dbReference>
<dbReference type="Pfam" id="PF01535">
    <property type="entry name" value="PPR"/>
    <property type="match status" value="1"/>
</dbReference>
<keyword evidence="1" id="KW-0677">Repeat</keyword>
<dbReference type="PANTHER" id="PTHR47926:SF347">
    <property type="entry name" value="PENTATRICOPEPTIDE REPEAT-CONTAINING PROTEIN"/>
    <property type="match status" value="1"/>
</dbReference>
<keyword evidence="3" id="KW-0732">Signal</keyword>